<dbReference type="HOGENOM" id="CLU_078038_0_0_1"/>
<reference evidence="1 2" key="1">
    <citation type="submission" date="2014-04" db="EMBL/GenBank/DDBJ databases">
        <authorList>
            <consortium name="DOE Joint Genome Institute"/>
            <person name="Kuo A."/>
            <person name="Tarkka M."/>
            <person name="Buscot F."/>
            <person name="Kohler A."/>
            <person name="Nagy L.G."/>
            <person name="Floudas D."/>
            <person name="Copeland A."/>
            <person name="Barry K.W."/>
            <person name="Cichocki N."/>
            <person name="Veneault-Fourrey C."/>
            <person name="LaButti K."/>
            <person name="Lindquist E.A."/>
            <person name="Lipzen A."/>
            <person name="Lundell T."/>
            <person name="Morin E."/>
            <person name="Murat C."/>
            <person name="Sun H."/>
            <person name="Tunlid A."/>
            <person name="Henrissat B."/>
            <person name="Grigoriev I.V."/>
            <person name="Hibbett D.S."/>
            <person name="Martin F."/>
            <person name="Nordberg H.P."/>
            <person name="Cantor M.N."/>
            <person name="Hua S.X."/>
        </authorList>
    </citation>
    <scope>NUCLEOTIDE SEQUENCE [LARGE SCALE GENOMIC DNA]</scope>
    <source>
        <strain evidence="1 2">F 1598</strain>
    </source>
</reference>
<reference evidence="2" key="2">
    <citation type="submission" date="2015-01" db="EMBL/GenBank/DDBJ databases">
        <title>Evolutionary Origins and Diversification of the Mycorrhizal Mutualists.</title>
        <authorList>
            <consortium name="DOE Joint Genome Institute"/>
            <consortium name="Mycorrhizal Genomics Consortium"/>
            <person name="Kohler A."/>
            <person name="Kuo A."/>
            <person name="Nagy L.G."/>
            <person name="Floudas D."/>
            <person name="Copeland A."/>
            <person name="Barry K.W."/>
            <person name="Cichocki N."/>
            <person name="Veneault-Fourrey C."/>
            <person name="LaButti K."/>
            <person name="Lindquist E.A."/>
            <person name="Lipzen A."/>
            <person name="Lundell T."/>
            <person name="Morin E."/>
            <person name="Murat C."/>
            <person name="Riley R."/>
            <person name="Ohm R."/>
            <person name="Sun H."/>
            <person name="Tunlid A."/>
            <person name="Henrissat B."/>
            <person name="Grigoriev I.V."/>
            <person name="Hibbett D.S."/>
            <person name="Martin F."/>
        </authorList>
    </citation>
    <scope>NUCLEOTIDE SEQUENCE [LARGE SCALE GENOMIC DNA]</scope>
    <source>
        <strain evidence="2">F 1598</strain>
    </source>
</reference>
<evidence type="ECO:0000313" key="1">
    <source>
        <dbReference type="EMBL" id="KIM82673.1"/>
    </source>
</evidence>
<sequence>MSWDMRQQPKPGEEWSDLEAARYNITVKPQSLAEFFGVQILPDIPQSVEDICAVEDKEAATDDATYNTLHLMQLAQESAEGTHMAVDCFIAHLLQRMGFVEGRRLVLMGYPWQFDMVGRNTHAFTDVCLVDEKILPILLVRTDKRGCRLPGQTHILEMPLVAAAIAAFRETNDARHLRPRLDKITFPAIIMEFGTLPMFYKICISQQFWEVVSLSRTDLTTSMTVYCHYPQVDFRHLADGMMRLETRRELLRYMEAFRQLIMSGEMNAMFGCL</sequence>
<evidence type="ECO:0008006" key="3">
    <source>
        <dbReference type="Google" id="ProtNLM"/>
    </source>
</evidence>
<dbReference type="AlphaFoldDB" id="A0A0C3B8S1"/>
<protein>
    <recommendedName>
        <fullName evidence="3">Fungal-type protein kinase domain-containing protein</fullName>
    </recommendedName>
</protein>
<dbReference type="EMBL" id="KN832993">
    <property type="protein sequence ID" value="KIM82673.1"/>
    <property type="molecule type" value="Genomic_DNA"/>
</dbReference>
<dbReference type="STRING" id="765440.A0A0C3B8S1"/>
<keyword evidence="2" id="KW-1185">Reference proteome</keyword>
<evidence type="ECO:0000313" key="2">
    <source>
        <dbReference type="Proteomes" id="UP000054166"/>
    </source>
</evidence>
<gene>
    <name evidence="1" type="ORF">PILCRDRAFT_819980</name>
</gene>
<dbReference type="InParanoid" id="A0A0C3B8S1"/>
<proteinExistence type="predicted"/>
<accession>A0A0C3B8S1</accession>
<name>A0A0C3B8S1_PILCF</name>
<dbReference type="Proteomes" id="UP000054166">
    <property type="component" value="Unassembled WGS sequence"/>
</dbReference>
<organism evidence="1 2">
    <name type="scientific">Piloderma croceum (strain F 1598)</name>
    <dbReference type="NCBI Taxonomy" id="765440"/>
    <lineage>
        <taxon>Eukaryota</taxon>
        <taxon>Fungi</taxon>
        <taxon>Dikarya</taxon>
        <taxon>Basidiomycota</taxon>
        <taxon>Agaricomycotina</taxon>
        <taxon>Agaricomycetes</taxon>
        <taxon>Agaricomycetidae</taxon>
        <taxon>Atheliales</taxon>
        <taxon>Atheliaceae</taxon>
        <taxon>Piloderma</taxon>
    </lineage>
</organism>